<proteinExistence type="predicted"/>
<feature type="non-terminal residue" evidence="1">
    <location>
        <position position="73"/>
    </location>
</feature>
<name>A0A087UDT7_STEMI</name>
<dbReference type="EMBL" id="KK119378">
    <property type="protein sequence ID" value="KFM75526.1"/>
    <property type="molecule type" value="Genomic_DNA"/>
</dbReference>
<gene>
    <name evidence="1" type="ORF">X975_14000</name>
</gene>
<dbReference type="AlphaFoldDB" id="A0A087UDT7"/>
<dbReference type="Proteomes" id="UP000054359">
    <property type="component" value="Unassembled WGS sequence"/>
</dbReference>
<evidence type="ECO:0000313" key="2">
    <source>
        <dbReference type="Proteomes" id="UP000054359"/>
    </source>
</evidence>
<sequence>MNSMQPPFFRMLPLQAGMLQAGMESSTMGSKYEQGHVLVCSCTYIHCTPLNIFYTLYSLTSNAKKSHPLCFIN</sequence>
<organism evidence="1 2">
    <name type="scientific">Stegodyphus mimosarum</name>
    <name type="common">African social velvet spider</name>
    <dbReference type="NCBI Taxonomy" id="407821"/>
    <lineage>
        <taxon>Eukaryota</taxon>
        <taxon>Metazoa</taxon>
        <taxon>Ecdysozoa</taxon>
        <taxon>Arthropoda</taxon>
        <taxon>Chelicerata</taxon>
        <taxon>Arachnida</taxon>
        <taxon>Araneae</taxon>
        <taxon>Araneomorphae</taxon>
        <taxon>Entelegynae</taxon>
        <taxon>Eresoidea</taxon>
        <taxon>Eresidae</taxon>
        <taxon>Stegodyphus</taxon>
    </lineage>
</organism>
<protein>
    <submittedName>
        <fullName evidence="1">Uncharacterized protein</fullName>
    </submittedName>
</protein>
<reference evidence="1 2" key="1">
    <citation type="submission" date="2013-11" db="EMBL/GenBank/DDBJ databases">
        <title>Genome sequencing of Stegodyphus mimosarum.</title>
        <authorList>
            <person name="Bechsgaard J."/>
        </authorList>
    </citation>
    <scope>NUCLEOTIDE SEQUENCE [LARGE SCALE GENOMIC DNA]</scope>
</reference>
<evidence type="ECO:0000313" key="1">
    <source>
        <dbReference type="EMBL" id="KFM75526.1"/>
    </source>
</evidence>
<accession>A0A087UDT7</accession>
<keyword evidence="2" id="KW-1185">Reference proteome</keyword>